<dbReference type="AlphaFoldDB" id="A0A3E2MUV7"/>
<dbReference type="GO" id="GO:0003677">
    <property type="term" value="F:DNA binding"/>
    <property type="evidence" value="ECO:0007669"/>
    <property type="project" value="InterPro"/>
</dbReference>
<dbReference type="Proteomes" id="UP000257451">
    <property type="component" value="Unassembled WGS sequence"/>
</dbReference>
<dbReference type="SUPFAM" id="SSF50118">
    <property type="entry name" value="Cell growth inhibitor/plasmid maintenance toxic component"/>
    <property type="match status" value="1"/>
</dbReference>
<name>A0A3E2MUV7_MYCMR</name>
<dbReference type="Gene3D" id="2.30.30.110">
    <property type="match status" value="1"/>
</dbReference>
<dbReference type="RefSeq" id="WP_117432401.1">
    <property type="nucleotide sequence ID" value="NZ_PEDF01000089.1"/>
</dbReference>
<keyword evidence="2" id="KW-1277">Toxin-antitoxin system</keyword>
<dbReference type="GO" id="GO:0004521">
    <property type="term" value="F:RNA endonuclease activity"/>
    <property type="evidence" value="ECO:0007669"/>
    <property type="project" value="TreeGrafter"/>
</dbReference>
<dbReference type="GO" id="GO:0016075">
    <property type="term" value="P:rRNA catabolic process"/>
    <property type="evidence" value="ECO:0007669"/>
    <property type="project" value="TreeGrafter"/>
</dbReference>
<dbReference type="InterPro" id="IPR003477">
    <property type="entry name" value="PemK-like"/>
</dbReference>
<dbReference type="PANTHER" id="PTHR33988">
    <property type="entry name" value="ENDORIBONUCLEASE MAZF-RELATED"/>
    <property type="match status" value="1"/>
</dbReference>
<dbReference type="Pfam" id="PF02452">
    <property type="entry name" value="PemK_toxin"/>
    <property type="match status" value="1"/>
</dbReference>
<dbReference type="GO" id="GO:0006402">
    <property type="term" value="P:mRNA catabolic process"/>
    <property type="evidence" value="ECO:0007669"/>
    <property type="project" value="TreeGrafter"/>
</dbReference>
<proteinExistence type="inferred from homology"/>
<protein>
    <submittedName>
        <fullName evidence="3">PemK-like protein</fullName>
    </submittedName>
</protein>
<evidence type="ECO:0000256" key="2">
    <source>
        <dbReference type="ARBA" id="ARBA00022649"/>
    </source>
</evidence>
<organism evidence="3 4">
    <name type="scientific">Mycobacterium marinum</name>
    <dbReference type="NCBI Taxonomy" id="1781"/>
    <lineage>
        <taxon>Bacteria</taxon>
        <taxon>Bacillati</taxon>
        <taxon>Actinomycetota</taxon>
        <taxon>Actinomycetes</taxon>
        <taxon>Mycobacteriales</taxon>
        <taxon>Mycobacteriaceae</taxon>
        <taxon>Mycobacterium</taxon>
        <taxon>Mycobacterium ulcerans group</taxon>
    </lineage>
</organism>
<gene>
    <name evidence="3" type="ORF">DAVIS_02903</name>
</gene>
<comment type="caution">
    <text evidence="3">The sequence shown here is derived from an EMBL/GenBank/DDBJ whole genome shotgun (WGS) entry which is preliminary data.</text>
</comment>
<evidence type="ECO:0000256" key="1">
    <source>
        <dbReference type="ARBA" id="ARBA00007521"/>
    </source>
</evidence>
<dbReference type="PANTHER" id="PTHR33988:SF2">
    <property type="entry name" value="ENDORIBONUCLEASE MAZF"/>
    <property type="match status" value="1"/>
</dbReference>
<comment type="similarity">
    <text evidence="1">Belongs to the PemK/MazF family.</text>
</comment>
<reference evidence="3 4" key="1">
    <citation type="journal article" date="2018" name="Sci. Rep.">
        <title>Extensive genomic diversity among Mycobacterium marinum strains revealed by whole genome sequencing.</title>
        <authorList>
            <person name="Das S."/>
            <person name="Pettersson B.M."/>
            <person name="Behra P.R."/>
            <person name="Mallick A."/>
            <person name="Cheramie M."/>
            <person name="Ramesh M."/>
            <person name="Shirreff L."/>
            <person name="DuCote T."/>
            <person name="Dasgupta S."/>
            <person name="Ennis D.G."/>
            <person name="Kirsebom L.A."/>
        </authorList>
    </citation>
    <scope>NUCLEOTIDE SEQUENCE [LARGE SCALE GENOMIC DNA]</scope>
    <source>
        <strain evidence="3 4">Davis1</strain>
    </source>
</reference>
<sequence>MRGEVFQLRAPRGSRGHEHAGSRYVVVVQSDQLPLSTWLVAPTSTSARAASFRPEVEIAGVNTRVLAEQAAAVDPGRLGTSVGFLSFDEMRRVDAALRIVLDL</sequence>
<accession>A0A3E2MUV7</accession>
<dbReference type="InterPro" id="IPR011067">
    <property type="entry name" value="Plasmid_toxin/cell-grow_inhib"/>
</dbReference>
<evidence type="ECO:0000313" key="4">
    <source>
        <dbReference type="Proteomes" id="UP000257451"/>
    </source>
</evidence>
<evidence type="ECO:0000313" key="3">
    <source>
        <dbReference type="EMBL" id="RFZ40358.1"/>
    </source>
</evidence>
<dbReference type="EMBL" id="PEDF01000089">
    <property type="protein sequence ID" value="RFZ40358.1"/>
    <property type="molecule type" value="Genomic_DNA"/>
</dbReference>